<name>A0AAN8X7C6_HALRR</name>
<dbReference type="PANTHER" id="PTHR21597">
    <property type="entry name" value="THO2 PROTEIN"/>
    <property type="match status" value="1"/>
</dbReference>
<feature type="non-terminal residue" evidence="4">
    <location>
        <position position="294"/>
    </location>
</feature>
<dbReference type="GO" id="GO:0006406">
    <property type="term" value="P:mRNA export from nucleus"/>
    <property type="evidence" value="ECO:0007669"/>
    <property type="project" value="InterPro"/>
</dbReference>
<dbReference type="Proteomes" id="UP001381693">
    <property type="component" value="Unassembled WGS sequence"/>
</dbReference>
<protein>
    <submittedName>
        <fullName evidence="4">THO complex subunit 2</fullName>
    </submittedName>
</protein>
<feature type="compositionally biased region" description="Low complexity" evidence="2">
    <location>
        <begin position="262"/>
        <end position="272"/>
    </location>
</feature>
<evidence type="ECO:0000256" key="2">
    <source>
        <dbReference type="SAM" id="MobiDB-lite"/>
    </source>
</evidence>
<feature type="region of interest" description="Disordered" evidence="2">
    <location>
        <begin position="189"/>
        <end position="294"/>
    </location>
</feature>
<organism evidence="4 5">
    <name type="scientific">Halocaridina rubra</name>
    <name type="common">Hawaiian red shrimp</name>
    <dbReference type="NCBI Taxonomy" id="373956"/>
    <lineage>
        <taxon>Eukaryota</taxon>
        <taxon>Metazoa</taxon>
        <taxon>Ecdysozoa</taxon>
        <taxon>Arthropoda</taxon>
        <taxon>Crustacea</taxon>
        <taxon>Multicrustacea</taxon>
        <taxon>Malacostraca</taxon>
        <taxon>Eumalacostraca</taxon>
        <taxon>Eucarida</taxon>
        <taxon>Decapoda</taxon>
        <taxon>Pleocyemata</taxon>
        <taxon>Caridea</taxon>
        <taxon>Atyoidea</taxon>
        <taxon>Atyidae</taxon>
        <taxon>Halocaridina</taxon>
    </lineage>
</organism>
<proteinExistence type="predicted"/>
<keyword evidence="5" id="KW-1185">Reference proteome</keyword>
<sequence length="294" mass="33231">MYCDITYTVASCTEQEANRYAKFLLGMLETVMHWHSSQTNYEKECANYPGFVTKYRVSRQEANDYVDYENYRHVVHKWHYKITKALVTCLESGDYIQIRNAILILQGILTKFPAITNLAAVIEKRIEKVKSTEKNRRNDLYVLANSYSGRLKAAKSSLMPETDFHIVPKRPPPSANKVVNGTTEKATVGVKVDAKETDHEKDVKVVDPAEAANGDVDIKDDKKSTKGDDKKDDKKRTKDGKRKTVEEGDEESLEADREREGSVVSNSSSSSVKMEPPEGSTRGSKRRKTEPNSK</sequence>
<feature type="domain" description="THO complex subunitTHOC2 C-terminal" evidence="3">
    <location>
        <begin position="4"/>
        <end position="151"/>
    </location>
</feature>
<dbReference type="GO" id="GO:0006397">
    <property type="term" value="P:mRNA processing"/>
    <property type="evidence" value="ECO:0007669"/>
    <property type="project" value="InterPro"/>
</dbReference>
<feature type="compositionally biased region" description="Basic and acidic residues" evidence="2">
    <location>
        <begin position="216"/>
        <end position="246"/>
    </location>
</feature>
<evidence type="ECO:0000256" key="1">
    <source>
        <dbReference type="ARBA" id="ARBA00047033"/>
    </source>
</evidence>
<dbReference type="GO" id="GO:0003729">
    <property type="term" value="F:mRNA binding"/>
    <property type="evidence" value="ECO:0007669"/>
    <property type="project" value="TreeGrafter"/>
</dbReference>
<gene>
    <name evidence="4" type="primary">THOC2_2</name>
    <name evidence="4" type="ORF">SK128_007582</name>
</gene>
<comment type="subunit">
    <text evidence="1">Component of the THO subcomplex, which is composed of THOC1, THOC2, THOC3, THOC5, THOC6 and THOC7. The THO subcomplex interacts with DDX39B to form the THO-DDX39B complex which multimerizes into a 28-subunit tetrameric assembly. Component of the transcription/export (TREX) complex at least composed of ALYREF/THOC4, DDX39B, SARNP/CIP29, CHTOP and the THO subcomplex; in the complex interacts with THOC1, THOC3, THOC5, THOC7 and DDX39B. TREX seems to have a dynamic structure involving ATP-dependent remodeling. Interacts with POLDIP3 and ZC3H11A.</text>
</comment>
<dbReference type="InterPro" id="IPR021418">
    <property type="entry name" value="THO_THOC2_C"/>
</dbReference>
<dbReference type="PANTHER" id="PTHR21597:SF0">
    <property type="entry name" value="THO COMPLEX SUBUNIT 2"/>
    <property type="match status" value="1"/>
</dbReference>
<dbReference type="AlphaFoldDB" id="A0AAN8X7C6"/>
<accession>A0AAN8X7C6</accession>
<dbReference type="Pfam" id="PF11262">
    <property type="entry name" value="Tho2"/>
    <property type="match status" value="1"/>
</dbReference>
<evidence type="ECO:0000313" key="5">
    <source>
        <dbReference type="Proteomes" id="UP001381693"/>
    </source>
</evidence>
<dbReference type="EMBL" id="JAXCGZ010010081">
    <property type="protein sequence ID" value="KAK7075828.1"/>
    <property type="molecule type" value="Genomic_DNA"/>
</dbReference>
<feature type="compositionally biased region" description="Basic and acidic residues" evidence="2">
    <location>
        <begin position="192"/>
        <end position="207"/>
    </location>
</feature>
<comment type="caution">
    <text evidence="4">The sequence shown here is derived from an EMBL/GenBank/DDBJ whole genome shotgun (WGS) entry which is preliminary data.</text>
</comment>
<reference evidence="4 5" key="1">
    <citation type="submission" date="2023-11" db="EMBL/GenBank/DDBJ databases">
        <title>Halocaridina rubra genome assembly.</title>
        <authorList>
            <person name="Smith C."/>
        </authorList>
    </citation>
    <scope>NUCLEOTIDE SEQUENCE [LARGE SCALE GENOMIC DNA]</scope>
    <source>
        <strain evidence="4">EP-1</strain>
        <tissue evidence="4">Whole</tissue>
    </source>
</reference>
<dbReference type="GO" id="GO:0000445">
    <property type="term" value="C:THO complex part of transcription export complex"/>
    <property type="evidence" value="ECO:0007669"/>
    <property type="project" value="TreeGrafter"/>
</dbReference>
<evidence type="ECO:0000259" key="3">
    <source>
        <dbReference type="Pfam" id="PF11262"/>
    </source>
</evidence>
<evidence type="ECO:0000313" key="4">
    <source>
        <dbReference type="EMBL" id="KAK7075828.1"/>
    </source>
</evidence>
<dbReference type="InterPro" id="IPR040007">
    <property type="entry name" value="Tho2"/>
</dbReference>